<dbReference type="EMBL" id="KN837363">
    <property type="protein sequence ID" value="KIJ26598.1"/>
    <property type="molecule type" value="Genomic_DNA"/>
</dbReference>
<evidence type="ECO:0000259" key="1">
    <source>
        <dbReference type="Pfam" id="PF02889"/>
    </source>
</evidence>
<dbReference type="InterPro" id="IPR035892">
    <property type="entry name" value="C2_domain_sf"/>
</dbReference>
<proteinExistence type="predicted"/>
<sequence length="69" mass="7620">VSAAELGKVIRMNKNHGAAILKAAKQYPALKLGYHLRPLSANLLKISLDITKDFDWNMGVHGSSEAFWL</sequence>
<organism evidence="2 3">
    <name type="scientific">Sphaerobolus stellatus (strain SS14)</name>
    <dbReference type="NCBI Taxonomy" id="990650"/>
    <lineage>
        <taxon>Eukaryota</taxon>
        <taxon>Fungi</taxon>
        <taxon>Dikarya</taxon>
        <taxon>Basidiomycota</taxon>
        <taxon>Agaricomycotina</taxon>
        <taxon>Agaricomycetes</taxon>
        <taxon>Phallomycetidae</taxon>
        <taxon>Geastrales</taxon>
        <taxon>Sphaerobolaceae</taxon>
        <taxon>Sphaerobolus</taxon>
    </lineage>
</organism>
<dbReference type="Proteomes" id="UP000054279">
    <property type="component" value="Unassembled WGS sequence"/>
</dbReference>
<gene>
    <name evidence="2" type="ORF">M422DRAFT_191967</name>
</gene>
<accession>A0A0C9TBS4</accession>
<dbReference type="Pfam" id="PF02889">
    <property type="entry name" value="Sec63"/>
    <property type="match status" value="1"/>
</dbReference>
<protein>
    <recommendedName>
        <fullName evidence="1">SEC63 domain-containing protein</fullName>
    </recommendedName>
</protein>
<name>A0A0C9TBS4_SPHS4</name>
<keyword evidence="3" id="KW-1185">Reference proteome</keyword>
<dbReference type="HOGENOM" id="CLU_195673_0_0_1"/>
<feature type="non-terminal residue" evidence="2">
    <location>
        <position position="1"/>
    </location>
</feature>
<dbReference type="Gene3D" id="2.60.40.150">
    <property type="entry name" value="C2 domain"/>
    <property type="match status" value="1"/>
</dbReference>
<dbReference type="InterPro" id="IPR004179">
    <property type="entry name" value="Sec63-dom"/>
</dbReference>
<feature type="domain" description="SEC63" evidence="1">
    <location>
        <begin position="20"/>
        <end position="69"/>
    </location>
</feature>
<dbReference type="AlphaFoldDB" id="A0A0C9TBS4"/>
<evidence type="ECO:0000313" key="2">
    <source>
        <dbReference type="EMBL" id="KIJ26598.1"/>
    </source>
</evidence>
<evidence type="ECO:0000313" key="3">
    <source>
        <dbReference type="Proteomes" id="UP000054279"/>
    </source>
</evidence>
<reference evidence="2 3" key="1">
    <citation type="submission" date="2014-06" db="EMBL/GenBank/DDBJ databases">
        <title>Evolutionary Origins and Diversification of the Mycorrhizal Mutualists.</title>
        <authorList>
            <consortium name="DOE Joint Genome Institute"/>
            <consortium name="Mycorrhizal Genomics Consortium"/>
            <person name="Kohler A."/>
            <person name="Kuo A."/>
            <person name="Nagy L.G."/>
            <person name="Floudas D."/>
            <person name="Copeland A."/>
            <person name="Barry K.W."/>
            <person name="Cichocki N."/>
            <person name="Veneault-Fourrey C."/>
            <person name="LaButti K."/>
            <person name="Lindquist E.A."/>
            <person name="Lipzen A."/>
            <person name="Lundell T."/>
            <person name="Morin E."/>
            <person name="Murat C."/>
            <person name="Riley R."/>
            <person name="Ohm R."/>
            <person name="Sun H."/>
            <person name="Tunlid A."/>
            <person name="Henrissat B."/>
            <person name="Grigoriev I.V."/>
            <person name="Hibbett D.S."/>
            <person name="Martin F."/>
        </authorList>
    </citation>
    <scope>NUCLEOTIDE SEQUENCE [LARGE SCALE GENOMIC DNA]</scope>
    <source>
        <strain evidence="2 3">SS14</strain>
    </source>
</reference>